<dbReference type="EMBL" id="CM007899">
    <property type="protein sequence ID" value="OTG11427.1"/>
    <property type="molecule type" value="Genomic_DNA"/>
</dbReference>
<proteinExistence type="predicted"/>
<evidence type="ECO:0000313" key="3">
    <source>
        <dbReference type="Proteomes" id="UP000215914"/>
    </source>
</evidence>
<dbReference type="Proteomes" id="UP000215914">
    <property type="component" value="Chromosome 10"/>
</dbReference>
<evidence type="ECO:0000313" key="1">
    <source>
        <dbReference type="EMBL" id="KAF5786048.1"/>
    </source>
</evidence>
<name>A0A251TJY3_HELAN</name>
<reference evidence="1" key="3">
    <citation type="submission" date="2020-06" db="EMBL/GenBank/DDBJ databases">
        <title>Helianthus annuus Genome sequencing and assembly Release 2.</title>
        <authorList>
            <person name="Gouzy J."/>
            <person name="Langlade N."/>
            <person name="Munos S."/>
        </authorList>
    </citation>
    <scope>NUCLEOTIDE SEQUENCE</scope>
    <source>
        <tissue evidence="1">Leaves</tissue>
    </source>
</reference>
<accession>A0A251TJY3</accession>
<dbReference type="Gramene" id="mRNA:HanXRQr2_Chr10g0436031">
    <property type="protein sequence ID" value="CDS:HanXRQr2_Chr10g0436031.1"/>
    <property type="gene ID" value="HanXRQr2_Chr10g0436031"/>
</dbReference>
<gene>
    <name evidence="2" type="ORF">HannXRQ_Chr10g0298591</name>
    <name evidence="1" type="ORF">HanXRQr2_Chr10g0436031</name>
</gene>
<organism evidence="2 3">
    <name type="scientific">Helianthus annuus</name>
    <name type="common">Common sunflower</name>
    <dbReference type="NCBI Taxonomy" id="4232"/>
    <lineage>
        <taxon>Eukaryota</taxon>
        <taxon>Viridiplantae</taxon>
        <taxon>Streptophyta</taxon>
        <taxon>Embryophyta</taxon>
        <taxon>Tracheophyta</taxon>
        <taxon>Spermatophyta</taxon>
        <taxon>Magnoliopsida</taxon>
        <taxon>eudicotyledons</taxon>
        <taxon>Gunneridae</taxon>
        <taxon>Pentapetalae</taxon>
        <taxon>asterids</taxon>
        <taxon>campanulids</taxon>
        <taxon>Asterales</taxon>
        <taxon>Asteraceae</taxon>
        <taxon>Asteroideae</taxon>
        <taxon>Heliantheae alliance</taxon>
        <taxon>Heliantheae</taxon>
        <taxon>Helianthus</taxon>
    </lineage>
</organism>
<reference evidence="2" key="2">
    <citation type="submission" date="2017-02" db="EMBL/GenBank/DDBJ databases">
        <title>Sunflower complete genome.</title>
        <authorList>
            <person name="Langlade N."/>
            <person name="Munos S."/>
        </authorList>
    </citation>
    <scope>NUCLEOTIDE SEQUENCE [LARGE SCALE GENOMIC DNA]</scope>
    <source>
        <tissue evidence="2">Leaves</tissue>
    </source>
</reference>
<dbReference type="AlphaFoldDB" id="A0A251TJY3"/>
<protein>
    <submittedName>
        <fullName evidence="2">Uncharacterized protein</fullName>
    </submittedName>
</protein>
<dbReference type="InParanoid" id="A0A251TJY3"/>
<reference evidence="1 3" key="1">
    <citation type="journal article" date="2017" name="Nature">
        <title>The sunflower genome provides insights into oil metabolism, flowering and Asterid evolution.</title>
        <authorList>
            <person name="Badouin H."/>
            <person name="Gouzy J."/>
            <person name="Grassa C.J."/>
            <person name="Murat F."/>
            <person name="Staton S.E."/>
            <person name="Cottret L."/>
            <person name="Lelandais-Briere C."/>
            <person name="Owens G.L."/>
            <person name="Carrere S."/>
            <person name="Mayjonade B."/>
            <person name="Legrand L."/>
            <person name="Gill N."/>
            <person name="Kane N.C."/>
            <person name="Bowers J.E."/>
            <person name="Hubner S."/>
            <person name="Bellec A."/>
            <person name="Berard A."/>
            <person name="Berges H."/>
            <person name="Blanchet N."/>
            <person name="Boniface M.C."/>
            <person name="Brunel D."/>
            <person name="Catrice O."/>
            <person name="Chaidir N."/>
            <person name="Claudel C."/>
            <person name="Donnadieu C."/>
            <person name="Faraut T."/>
            <person name="Fievet G."/>
            <person name="Helmstetter N."/>
            <person name="King M."/>
            <person name="Knapp S.J."/>
            <person name="Lai Z."/>
            <person name="Le Paslier M.C."/>
            <person name="Lippi Y."/>
            <person name="Lorenzon L."/>
            <person name="Mandel J.R."/>
            <person name="Marage G."/>
            <person name="Marchand G."/>
            <person name="Marquand E."/>
            <person name="Bret-Mestries E."/>
            <person name="Morien E."/>
            <person name="Nambeesan S."/>
            <person name="Nguyen T."/>
            <person name="Pegot-Espagnet P."/>
            <person name="Pouilly N."/>
            <person name="Raftis F."/>
            <person name="Sallet E."/>
            <person name="Schiex T."/>
            <person name="Thomas J."/>
            <person name="Vandecasteele C."/>
            <person name="Vares D."/>
            <person name="Vear F."/>
            <person name="Vautrin S."/>
            <person name="Crespi M."/>
            <person name="Mangin B."/>
            <person name="Burke J.M."/>
            <person name="Salse J."/>
            <person name="Munos S."/>
            <person name="Vincourt P."/>
            <person name="Rieseberg L.H."/>
            <person name="Langlade N.B."/>
        </authorList>
    </citation>
    <scope>NUCLEOTIDE SEQUENCE [LARGE SCALE GENOMIC DNA]</scope>
    <source>
        <strain evidence="3">cv. SF193</strain>
        <tissue evidence="1">Leaves</tissue>
    </source>
</reference>
<sequence length="85" mass="9552">MKEMRERVTVAGHFLRPTVLVLRRVAFDSSITFDYPQTNHFPPNFHGVAALGFRLLNPAATTTDGPQRRCTSMMVVVSTSMAVWN</sequence>
<dbReference type="EMBL" id="MNCJ02000325">
    <property type="protein sequence ID" value="KAF5786048.1"/>
    <property type="molecule type" value="Genomic_DNA"/>
</dbReference>
<evidence type="ECO:0000313" key="2">
    <source>
        <dbReference type="EMBL" id="OTG11427.1"/>
    </source>
</evidence>
<keyword evidence="3" id="KW-1185">Reference proteome</keyword>